<evidence type="ECO:0000256" key="14">
    <source>
        <dbReference type="ARBA" id="ARBA00048679"/>
    </source>
</evidence>
<dbReference type="PROSITE" id="PS51190">
    <property type="entry name" value="FATC"/>
    <property type="match status" value="1"/>
</dbReference>
<dbReference type="GO" id="GO:0004677">
    <property type="term" value="F:DNA-dependent protein kinase activity"/>
    <property type="evidence" value="ECO:0007669"/>
    <property type="project" value="InterPro"/>
</dbReference>
<dbReference type="Gene3D" id="3.30.1010.10">
    <property type="entry name" value="Phosphatidylinositol 3-kinase Catalytic Subunit, Chain A, domain 4"/>
    <property type="match status" value="1"/>
</dbReference>
<keyword evidence="8" id="KW-0227">DNA damage</keyword>
<comment type="catalytic activity">
    <reaction evidence="14">
        <text>L-seryl-[protein] + ATP = O-phospho-L-seryl-[protein] + ADP + H(+)</text>
        <dbReference type="Rhea" id="RHEA:17989"/>
        <dbReference type="Rhea" id="RHEA-COMP:9863"/>
        <dbReference type="Rhea" id="RHEA-COMP:11604"/>
        <dbReference type="ChEBI" id="CHEBI:15378"/>
        <dbReference type="ChEBI" id="CHEBI:29999"/>
        <dbReference type="ChEBI" id="CHEBI:30616"/>
        <dbReference type="ChEBI" id="CHEBI:83421"/>
        <dbReference type="ChEBI" id="CHEBI:456216"/>
        <dbReference type="EC" id="2.7.11.1"/>
    </reaction>
</comment>
<dbReference type="InterPro" id="IPR046804">
    <property type="entry name" value="DNA-PKcs_N"/>
</dbReference>
<dbReference type="RefSeq" id="XP_021877391.1">
    <property type="nucleotide sequence ID" value="XM_022021648.1"/>
</dbReference>
<evidence type="ECO:0000259" key="18">
    <source>
        <dbReference type="PROSITE" id="PS51190"/>
    </source>
</evidence>
<dbReference type="CDD" id="cd05172">
    <property type="entry name" value="PIKKc_DNA-PK"/>
    <property type="match status" value="1"/>
</dbReference>
<proteinExistence type="predicted"/>
<dbReference type="Pfam" id="PF20502">
    <property type="entry name" value="DNAPKcs_CC1-2"/>
    <property type="match status" value="1"/>
</dbReference>
<dbReference type="GO" id="GO:0005730">
    <property type="term" value="C:nucleolus"/>
    <property type="evidence" value="ECO:0007669"/>
    <property type="project" value="UniProtKB-SubCell"/>
</dbReference>
<dbReference type="PROSITE" id="PS51189">
    <property type="entry name" value="FAT"/>
    <property type="match status" value="1"/>
</dbReference>
<keyword evidence="11" id="KW-0234">DNA repair</keyword>
<evidence type="ECO:0000256" key="1">
    <source>
        <dbReference type="ARBA" id="ARBA00004604"/>
    </source>
</evidence>
<evidence type="ECO:0000256" key="10">
    <source>
        <dbReference type="ARBA" id="ARBA00022840"/>
    </source>
</evidence>
<protein>
    <recommendedName>
        <fullName evidence="3">DNA-dependent protein kinase catalytic subunit</fullName>
        <ecNumber evidence="2">2.7.11.1</ecNumber>
    </recommendedName>
</protein>
<evidence type="ECO:0000256" key="6">
    <source>
        <dbReference type="ARBA" id="ARBA00022679"/>
    </source>
</evidence>
<evidence type="ECO:0000256" key="2">
    <source>
        <dbReference type="ARBA" id="ARBA00012513"/>
    </source>
</evidence>
<dbReference type="Pfam" id="PF02259">
    <property type="entry name" value="FAT"/>
    <property type="match status" value="1"/>
</dbReference>
<dbReference type="PANTHER" id="PTHR11139">
    <property type="entry name" value="ATAXIA TELANGIECTASIA MUTATED ATM -RELATED"/>
    <property type="match status" value="1"/>
</dbReference>
<dbReference type="InterPro" id="IPR000403">
    <property type="entry name" value="PI3/4_kinase_cat_dom"/>
</dbReference>
<keyword evidence="4" id="KW-0723">Serine/threonine-protein kinase</keyword>
<dbReference type="InterPro" id="IPR003152">
    <property type="entry name" value="FATC_dom"/>
</dbReference>
<keyword evidence="5" id="KW-0597">Phosphoprotein</keyword>
<feature type="domain" description="FATC" evidence="18">
    <location>
        <begin position="4021"/>
        <end position="4053"/>
    </location>
</feature>
<feature type="region of interest" description="Disordered" evidence="15">
    <location>
        <begin position="2020"/>
        <end position="2044"/>
    </location>
</feature>
<dbReference type="PROSITE" id="PS50290">
    <property type="entry name" value="PI3_4_KINASE_3"/>
    <property type="match status" value="1"/>
</dbReference>
<dbReference type="Proteomes" id="UP000193648">
    <property type="component" value="Unassembled WGS sequence"/>
</dbReference>
<comment type="subcellular location">
    <subcellularLocation>
        <location evidence="1">Nucleus</location>
        <location evidence="1">Nucleolus</location>
    </subcellularLocation>
</comment>
<evidence type="ECO:0000256" key="4">
    <source>
        <dbReference type="ARBA" id="ARBA00022527"/>
    </source>
</evidence>
<evidence type="ECO:0000313" key="19">
    <source>
        <dbReference type="EMBL" id="ORZ06122.1"/>
    </source>
</evidence>
<keyword evidence="20" id="KW-1185">Reference proteome</keyword>
<evidence type="ECO:0000256" key="15">
    <source>
        <dbReference type="SAM" id="MobiDB-lite"/>
    </source>
</evidence>
<keyword evidence="9" id="KW-0418">Kinase</keyword>
<comment type="catalytic activity">
    <reaction evidence="13">
        <text>L-threonyl-[protein] + ATP = O-phospho-L-threonyl-[protein] + ADP + H(+)</text>
        <dbReference type="Rhea" id="RHEA:46608"/>
        <dbReference type="Rhea" id="RHEA-COMP:11060"/>
        <dbReference type="Rhea" id="RHEA-COMP:11605"/>
        <dbReference type="ChEBI" id="CHEBI:15378"/>
        <dbReference type="ChEBI" id="CHEBI:30013"/>
        <dbReference type="ChEBI" id="CHEBI:30616"/>
        <dbReference type="ChEBI" id="CHEBI:61977"/>
        <dbReference type="ChEBI" id="CHEBI:456216"/>
        <dbReference type="EC" id="2.7.11.1"/>
    </reaction>
</comment>
<dbReference type="GO" id="GO:0006303">
    <property type="term" value="P:double-strand break repair via nonhomologous end joining"/>
    <property type="evidence" value="ECO:0007669"/>
    <property type="project" value="InterPro"/>
</dbReference>
<dbReference type="EMBL" id="MCFF01000047">
    <property type="protein sequence ID" value="ORZ06122.1"/>
    <property type="molecule type" value="Genomic_DNA"/>
</dbReference>
<evidence type="ECO:0000256" key="9">
    <source>
        <dbReference type="ARBA" id="ARBA00022777"/>
    </source>
</evidence>
<dbReference type="SMART" id="SM01344">
    <property type="entry name" value="NUC194"/>
    <property type="match status" value="1"/>
</dbReference>
<dbReference type="Pfam" id="PF19704">
    <property type="entry name" value="DNAPKcs_CC5"/>
    <property type="match status" value="2"/>
</dbReference>
<evidence type="ECO:0000259" key="17">
    <source>
        <dbReference type="PROSITE" id="PS51189"/>
    </source>
</evidence>
<evidence type="ECO:0000256" key="12">
    <source>
        <dbReference type="ARBA" id="ARBA00023242"/>
    </source>
</evidence>
<dbReference type="Pfam" id="PF08163">
    <property type="entry name" value="DNAPKcs_CC3"/>
    <property type="match status" value="1"/>
</dbReference>
<dbReference type="EC" id="2.7.11.1" evidence="2"/>
<dbReference type="Pfam" id="PF02260">
    <property type="entry name" value="FATC"/>
    <property type="match status" value="1"/>
</dbReference>
<dbReference type="SUPFAM" id="SSF56112">
    <property type="entry name" value="Protein kinase-like (PK-like)"/>
    <property type="match status" value="1"/>
</dbReference>
<comment type="caution">
    <text evidence="19">The sequence shown here is derived from an EMBL/GenBank/DDBJ whole genome shotgun (WGS) entry which is preliminary data.</text>
</comment>
<dbReference type="PROSITE" id="PS00916">
    <property type="entry name" value="PI3_4_KINASE_2"/>
    <property type="match status" value="1"/>
</dbReference>
<dbReference type="Pfam" id="PF00454">
    <property type="entry name" value="PI3_PI4_kinase"/>
    <property type="match status" value="1"/>
</dbReference>
<evidence type="ECO:0000256" key="13">
    <source>
        <dbReference type="ARBA" id="ARBA00047899"/>
    </source>
</evidence>
<dbReference type="InterPro" id="IPR018936">
    <property type="entry name" value="PI3/4_kinase_CS"/>
</dbReference>
<dbReference type="GO" id="GO:0000723">
    <property type="term" value="P:telomere maintenance"/>
    <property type="evidence" value="ECO:0007669"/>
    <property type="project" value="TreeGrafter"/>
</dbReference>
<dbReference type="STRING" id="64571.A0A1Y2GFC7"/>
<evidence type="ECO:0000256" key="11">
    <source>
        <dbReference type="ARBA" id="ARBA00023204"/>
    </source>
</evidence>
<dbReference type="InterPro" id="IPR012582">
    <property type="entry name" value="DNAPKcs_CC3"/>
</dbReference>
<evidence type="ECO:0000259" key="16">
    <source>
        <dbReference type="PROSITE" id="PS50290"/>
    </source>
</evidence>
<dbReference type="InterPro" id="IPR046803">
    <property type="entry name" value="DNAPKcs_CC1-2"/>
</dbReference>
<dbReference type="GO" id="GO:0035556">
    <property type="term" value="P:intracellular signal transduction"/>
    <property type="evidence" value="ECO:0007669"/>
    <property type="project" value="UniProtKB-ARBA"/>
</dbReference>
<keyword evidence="10" id="KW-0067">ATP-binding</keyword>
<dbReference type="InterPro" id="IPR037706">
    <property type="entry name" value="DNA-PK_dom"/>
</dbReference>
<dbReference type="SMART" id="SM01343">
    <property type="entry name" value="FATC"/>
    <property type="match status" value="1"/>
</dbReference>
<reference evidence="19 20" key="1">
    <citation type="submission" date="2016-07" db="EMBL/GenBank/DDBJ databases">
        <title>Pervasive Adenine N6-methylation of Active Genes in Fungi.</title>
        <authorList>
            <consortium name="DOE Joint Genome Institute"/>
            <person name="Mondo S.J."/>
            <person name="Dannebaum R.O."/>
            <person name="Kuo R.C."/>
            <person name="Labutti K."/>
            <person name="Haridas S."/>
            <person name="Kuo A."/>
            <person name="Salamov A."/>
            <person name="Ahrendt S.R."/>
            <person name="Lipzen A."/>
            <person name="Sullivan W."/>
            <person name="Andreopoulos W.B."/>
            <person name="Clum A."/>
            <person name="Lindquist E."/>
            <person name="Daum C."/>
            <person name="Ramamoorthy G.K."/>
            <person name="Gryganskyi A."/>
            <person name="Culley D."/>
            <person name="Magnuson J.K."/>
            <person name="James T.Y."/>
            <person name="O'Malley M.A."/>
            <person name="Stajich J.E."/>
            <person name="Spatafora J.W."/>
            <person name="Visel A."/>
            <person name="Grigoriev I.V."/>
        </authorList>
    </citation>
    <scope>NUCLEOTIDE SEQUENCE [LARGE SCALE GENOMIC DNA]</scope>
    <source>
        <strain evidence="19 20">NRRL 3116</strain>
    </source>
</reference>
<dbReference type="SMART" id="SM00146">
    <property type="entry name" value="PI3Kc"/>
    <property type="match status" value="1"/>
</dbReference>
<accession>A0A1Y2GFC7</accession>
<keyword evidence="6" id="KW-0808">Transferase</keyword>
<keyword evidence="12" id="KW-0539">Nucleus</keyword>
<keyword evidence="7" id="KW-0547">Nucleotide-binding</keyword>
<dbReference type="GO" id="GO:0005524">
    <property type="term" value="F:ATP binding"/>
    <property type="evidence" value="ECO:0007669"/>
    <property type="project" value="UniProtKB-KW"/>
</dbReference>
<gene>
    <name evidence="19" type="ORF">BCR41DRAFT_327207</name>
</gene>
<feature type="domain" description="PI3K/PI4K catalytic" evidence="16">
    <location>
        <begin position="3647"/>
        <end position="3973"/>
    </location>
</feature>
<dbReference type="PANTHER" id="PTHR11139:SF68">
    <property type="entry name" value="DNA-DEPENDENT PROTEIN KINASE CATALYTIC SUBUNIT"/>
    <property type="match status" value="1"/>
</dbReference>
<evidence type="ECO:0000256" key="7">
    <source>
        <dbReference type="ARBA" id="ARBA00022741"/>
    </source>
</evidence>
<dbReference type="InParanoid" id="A0A1Y2GFC7"/>
<name>A0A1Y2GFC7_9FUNG</name>
<dbReference type="Pfam" id="PF20500">
    <property type="entry name" value="DNA-PKcs_N"/>
    <property type="match status" value="1"/>
</dbReference>
<evidence type="ECO:0000256" key="5">
    <source>
        <dbReference type="ARBA" id="ARBA00022553"/>
    </source>
</evidence>
<dbReference type="InterPro" id="IPR003151">
    <property type="entry name" value="PIK-rel_kinase_FAT"/>
</dbReference>
<feature type="compositionally biased region" description="Polar residues" evidence="15">
    <location>
        <begin position="2025"/>
        <end position="2035"/>
    </location>
</feature>
<evidence type="ECO:0000313" key="20">
    <source>
        <dbReference type="Proteomes" id="UP000193648"/>
    </source>
</evidence>
<dbReference type="InterPro" id="IPR036940">
    <property type="entry name" value="PI3/4_kinase_cat_sf"/>
</dbReference>
<sequence length="4053" mass="461784">MNSQLDLIRLSLVELLDEMNGENPDNVDSQVIATNICSMVMELKEDEIDMATSLLFNPERGIMLFLRKALDKTAHTGAKVTFLEFTAEFISRSRNAITPYIVDIKRTCLNLFLNDSTARVKKSSMLPIKILLSSCSKMIDPEVLEIGGLFERIFEAYGTQQSKMVATVKAEVLEVLGIISRYFPKVAEKRQSMVVRWCLTTIQEQLKPNAKQELTLVAGALIGLDNCLYSFADKVTKDVPTILQLVKTLVNVPEDLSRFATPIAAMDLFAHHIHLFRSKLIDIYEWMYQRIAGYCEHSHSGMSKCGYNSLDVFLQEMANVLTSTEITEREYNCFLFFTANFTQIISTEVVTSTAQYKAMSVAIRGYGYFAEPCKHIAPDQLKNLLVQLLRKSSFLVSSNLNEGVDGSTSHLAAFISAYTNVARVYTEVPELLMSALNQMVNAAIANFIRMSTYARIDCTISIVRLLVMLFYKGEGALRGFFDKFSYKLLVFTSADIARPQPPSYRIDQTITTDQIAWHSYSIYLFLWRNIFKPTVLIEDLNKTRIDISGEDLERFLCVVYGCTMESFKRLILLLNLTVSESETDLEEGVDADIKVIDVDPMSVSTVGPMSGDIASLQANCAKDFLIFQNLTEFWQVFLPEVRPDLFKSWSYVIGSTLIELSSKHPLVSGFYKMFATCLQVCQSISLFQQKQSLMERIKIEDDTIDIHRAAALFKKYIYEVLARLEQYKDDLLASCLHLVLSSPSALIEPSNIIPPIKLALKLGLGYFPLASIAMEAIERWVDIIDHGQEIWLSQVLPYLSDYLMVELTVNGDNDLPEATSLKSKQKGSARQSQSYKVVARSASIPNLPEQVESMRDLQLRILRLLGRQAQYNKLILAQRTADEVDKRNTSDLLAWDPETRLKLKLPFLEMKAELQFDEMLPRIVDLAENSLSRQIKVVSCELLHSLMILMIGSSAFRARDAQDSKKSPFHKLFLKLFPALLRLAVDVDQVPRSLFRPLVSQLIHWLTNNAQYENPETIVLLNTCIDATCDTMGPLRDYGAECLGEFVKWSIKQSSSSSSGSANVKSLLKRIYSLASHSNPTKRLGASLIVNRIYRVFREEAPLVNQFTMELLYWLLFSLRLAETDHSGLGTRHQACLAIARLQRIVQVKAALFLKDSKDRRRIPGLEEATIDGLVHWLLRETSRPEMEYTKICRMLFDSFVKLLPGSPSSGTWIGAKITHNAGFVASLYQCPQYTSETFTQPTAYRKWCTQLASILTNYIWVLNHPGSAELLLAQLEKGAIMNTSTKFLEHCLLFPRELKRGDMVTTLTPSERQQIMDQNLMTARKAISFVSIVASQSQSRGDTKFIAQLQASGLLDSRFFAVLAACLFNPDSIGSDQLLKGSEELTILRDELKVALRVISKLPMSITRSCGEMLMEAISSGDLIPLSASPDVKGQDPIRFKAVIDGLELVRECDVLESMFDGSSHKACHYIASLYEVFMSMQSTRDPLWINYCSALLQFSLGERQCRQRLWDYLLDSEHFEQAKMIYLKYADVINRQIALHFVELSPVISCAAEFNPFVLAIWNDFLDYMYSHPELSTEKDTFLDMLTKDYSTLESIVNYLGKDQISMTVAIWKRLVALSPRILRNSKTDTFVQYFFKIFQSFFERDPDKREYLTLPVMSEAFPILPVFLTYPGQRTVEFESVFNRAVLNLMPMSSTEYERGSSKFKDYINALDLLLKALVASSSFSLFKTLMGIAIRESNHPHMEQMQQHISSFALKQPLSKVLEITGYCFDEFIKRTHSDEHRRNIIHQILLPMLKALPTLSVSEFYVLNIARIMGVIKQETPRSTDTEMRRDYIERECCYGLVHVLYMRLPSEMVNTKDSKIVDAFTGHKTTTGKELTVDVFRTANAAKFKQDSTPMTPETAALREDYKRAAYNALASAILCTQRKEDFFRQFLFRDNEAKKEFVWENIVDLEAKYHFEQVLSGPLVKTRLSDLRTKSLNPNKTYSTNYRYMSSQYLSDSSLSQSVGMIGESEVYTDLDDGTTNQGNQDTPELSGPNPNAVKSEVKKEEEEHMLELDAINSNPCMKMILLVINELHTSITPPPKEMAKEDSAMPSWMKDIHRKLVNPNTNLNVRLFLAKIVINIPEAFEMYAHSWIRSLMKLAIEGEQYGEAMNYFVQDLCVLIVVWGGSVKLEDSYDDRVLLLSFLSYLMKNCYHEQRQYLLNNIDLIKGTFENWSNIAIVPTTIIYNNFKNIKDDKRNITGIQLLGIVLTHDNPPFYRGPEIDLGTLRESDYYEALVRNMGSSQKAVYSSAAEVCGLVLAYMKRHNSLDNDFQDLVTKKLSELLVTSGPAPHTKSGKSVSFINCLHKVQLHFPEITDAFGPRLLFLFPQLLGEERRLALEIFSGRAAHRPDLFQSLQGLNFLGCLKHRDEGTQFAALSIIYALWESLKVDQILYFLDTIVLEFSHHPSVECRKLYYSILMTLFDKHSTTPEVANVLRTQLLRGLGDTNESIRHTVVEFWYSKDRLPSNTFERLGEIIRNMYDVQAEDIFLNYATYMLLDRTKKSPDYTEPIFQEPLPNAKFNERYASIDTSWRHTVAMTPLFVNTQQSQSQLISDSWTLGEDELRATQSTFEFSMTLDGGAPAIRSQLGGAANPSSTLMFRNTPVQGAAPKLSLEASLLDRSQKYRRLQMRHVHATEVEQSQRYRRAYEAKVQNKAQAIANKEIARAKSVSIIRKYREGDLPDIQIAYSDVIRPLKSLAEMDVEICRMLFSKLVISLIGQIDSHVESEEEALSFKDGLIRDFKNILQKSTTLYTPFIGSILRICHDYGQVDISAELVAKASIRSSNQHLGIILIEKQIQEHGSRERSVKRLKTSGATSHDPKRGSWIELARIYKSIDEKDVFKSIYETKVATTEFTKQAIEAEVVGDYDRAVKVYFDGITKHFANEIHVDDVEQSIWAHGRLECLEHLGDWDYLEANMMSDLDNDSQELWTEDYQDPYLHYFLTSYIKLVDGRRESEMLEFWTAENPNPLFQFIDEAMNNPSHRQILTTQYQPELALAAVMRRDFKQASHYVRRSYNRFLSIWSNLHPLSEKPRLHELANLQRVVELEEFLGAVDKALRDPMASFLASLISKWDHRFPSVSTDTMVTWSNVLDDRKLMIQRLEDYTAYSRRQETLVTNHRIRSFMKMSAAARNQGNFYVANTCVASMQKLQASSYNIHYSQLKLDLARATLEMDRVVKAGILADSLSKFEEYISNDRDFDSTQIAGLNMLGSKAYSLLRELITDDRTIWSHLKSNVWAQSLISSKAGEADIFRKLQQRGYECLRAAAALEIGEDMVRKLRLNTASYCDKVLRHHENERSKEGGESSILSTKDLAVHANLVIKNTLLSIRDGELGATELFPRLLQIIEIYPSSQKPFTEMVTDLSGSWTFVRWIQQMVAVLDKPIGACVMPILKSIALQYPNALYYPLTISAENFAFEQGPAGEKCMQDVAFLKKTVFSPLKEDFIFELRRLTNPDHLIKDWLEQTVALFQNKTRNVEQIMALYQDLHRLVLDVGNPRLGSIAKAFAAKYGSKMESLCGKTGQKLATISNRDFNSHILKFCRNEILSKDASKKQSDADLLKAYSPWLHAFQASDYDGVIDIPGQFSGLTPPNSQQTATIVRFDQRVLVMSSIRKPKRISILGSDEKEHLFLVKGGEDLRLDQRIQQLFSLMNDIMRKDPQCSQQNFCIGTYKVIPMSSSLGVLEWVDNTKPLRHCIEGEIPHKETWRRAQDQYNKFVASFKGDMMGYHNLFINGTREKVVKHMESLYNQFREDYLRQSISRLAASPEAFLMLRSEFTKSLAAINVCSYILGIGDRHLENFLLDMSSGCLIPIDFGHAFGSATEVLPVPELAPFRLTRQLVAFLNPLGTKGLLEHPMVCIMKALQAKKDVILNTMDVFVKEPLLDWRKYAINQAKEQKKRGADMDSFEIDEDSIAPPAWYLQQKMDIARKKLEGHNPVYLTVQELNMGHANKPFLAAITKIAMGDSLHNVRARHGRVCASVQAQIECLIDMATDLDILGRAWVGWMSWV</sequence>
<feature type="domain" description="FAT" evidence="17">
    <location>
        <begin position="2822"/>
        <end position="3459"/>
    </location>
</feature>
<dbReference type="SUPFAM" id="SSF48371">
    <property type="entry name" value="ARM repeat"/>
    <property type="match status" value="3"/>
</dbReference>
<dbReference type="InterPro" id="IPR014009">
    <property type="entry name" value="PIK_FAT"/>
</dbReference>
<dbReference type="Gene3D" id="1.10.1070.11">
    <property type="entry name" value="Phosphatidylinositol 3-/4-kinase, catalytic domain"/>
    <property type="match status" value="1"/>
</dbReference>
<dbReference type="InterPro" id="IPR050517">
    <property type="entry name" value="DDR_Repair_Kinase"/>
</dbReference>
<dbReference type="GeneID" id="33563492"/>
<organism evidence="19 20">
    <name type="scientific">Lobosporangium transversale</name>
    <dbReference type="NCBI Taxonomy" id="64571"/>
    <lineage>
        <taxon>Eukaryota</taxon>
        <taxon>Fungi</taxon>
        <taxon>Fungi incertae sedis</taxon>
        <taxon>Mucoromycota</taxon>
        <taxon>Mortierellomycotina</taxon>
        <taxon>Mortierellomycetes</taxon>
        <taxon>Mortierellales</taxon>
        <taxon>Mortierellaceae</taxon>
        <taxon>Lobosporangium</taxon>
    </lineage>
</organism>
<dbReference type="InterPro" id="IPR011009">
    <property type="entry name" value="Kinase-like_dom_sf"/>
</dbReference>
<dbReference type="InterPro" id="IPR045581">
    <property type="entry name" value="DNAPKcs_CC5"/>
</dbReference>
<evidence type="ECO:0000256" key="3">
    <source>
        <dbReference type="ARBA" id="ARBA00018077"/>
    </source>
</evidence>
<dbReference type="InterPro" id="IPR016024">
    <property type="entry name" value="ARM-type_fold"/>
</dbReference>
<evidence type="ECO:0000256" key="8">
    <source>
        <dbReference type="ARBA" id="ARBA00022763"/>
    </source>
</evidence>
<dbReference type="OrthoDB" id="381190at2759"/>